<evidence type="ECO:0000313" key="3">
    <source>
        <dbReference type="Proteomes" id="UP000186002"/>
    </source>
</evidence>
<keyword evidence="3" id="KW-1185">Reference proteome</keyword>
<evidence type="ECO:0000313" key="2">
    <source>
        <dbReference type="EMBL" id="SHM10997.1"/>
    </source>
</evidence>
<organism evidence="2 3">
    <name type="scientific">Roseibium suaedae</name>
    <dbReference type="NCBI Taxonomy" id="735517"/>
    <lineage>
        <taxon>Bacteria</taxon>
        <taxon>Pseudomonadati</taxon>
        <taxon>Pseudomonadota</taxon>
        <taxon>Alphaproteobacteria</taxon>
        <taxon>Hyphomicrobiales</taxon>
        <taxon>Stappiaceae</taxon>
        <taxon>Roseibium</taxon>
    </lineage>
</organism>
<dbReference type="Proteomes" id="UP000186002">
    <property type="component" value="Unassembled WGS sequence"/>
</dbReference>
<dbReference type="RefSeq" id="WP_073012034.1">
    <property type="nucleotide sequence ID" value="NZ_FRBW01000002.1"/>
</dbReference>
<sequence length="240" mass="26668">MIPLELPRSSGMKPIHFTILTGAIALLTVLYIGVLAARWSGAWRGDMYWTPDLTGLHMQVGNVELLVEGNLMRTPAQRLTQTLTQATGGSRMDKLELSTLWPSMTGAAPADRRQFDGFRKGSNLIEIDILAETGQETMRDQLEPVYRRLARGQETKGPAGLKVLTLSSPVALMLDQVMFEPGEASDYIARCRTPKGQPAVCERELRTDGLVVRYRFERGLLANWGRLDRKVLALIKDMAA</sequence>
<feature type="transmembrane region" description="Helical" evidence="1">
    <location>
        <begin position="15"/>
        <end position="37"/>
    </location>
</feature>
<gene>
    <name evidence="2" type="ORF">SAMN05444272_1799</name>
</gene>
<dbReference type="EMBL" id="FRBW01000002">
    <property type="protein sequence ID" value="SHM10997.1"/>
    <property type="molecule type" value="Genomic_DNA"/>
</dbReference>
<accession>A0A1M7G4X2</accession>
<reference evidence="2 3" key="1">
    <citation type="submission" date="2016-11" db="EMBL/GenBank/DDBJ databases">
        <authorList>
            <person name="Jaros S."/>
            <person name="Januszkiewicz K."/>
            <person name="Wedrychowicz H."/>
        </authorList>
    </citation>
    <scope>NUCLEOTIDE SEQUENCE [LARGE SCALE GENOMIC DNA]</scope>
    <source>
        <strain evidence="2 3">DSM 22153</strain>
    </source>
</reference>
<dbReference type="OrthoDB" id="7959514at2"/>
<name>A0A1M7G4X2_9HYPH</name>
<dbReference type="STRING" id="735517.SAMN05444272_1799"/>
<keyword evidence="1" id="KW-1133">Transmembrane helix</keyword>
<protein>
    <submittedName>
        <fullName evidence="2">Uncharacterized protein</fullName>
    </submittedName>
</protein>
<evidence type="ECO:0000256" key="1">
    <source>
        <dbReference type="SAM" id="Phobius"/>
    </source>
</evidence>
<dbReference type="AlphaFoldDB" id="A0A1M7G4X2"/>
<keyword evidence="1" id="KW-0472">Membrane</keyword>
<keyword evidence="1" id="KW-0812">Transmembrane</keyword>
<proteinExistence type="predicted"/>